<dbReference type="EMBL" id="RHFK02000002">
    <property type="protein sequence ID" value="TWW79007.1"/>
    <property type="molecule type" value="Genomic_DNA"/>
</dbReference>
<evidence type="ECO:0000256" key="3">
    <source>
        <dbReference type="SAM" id="SignalP"/>
    </source>
</evidence>
<feature type="compositionally biased region" description="Low complexity" evidence="1">
    <location>
        <begin position="405"/>
        <end position="419"/>
    </location>
</feature>
<evidence type="ECO:0000313" key="4">
    <source>
        <dbReference type="EMBL" id="TWW79007.1"/>
    </source>
</evidence>
<feature type="compositionally biased region" description="Pro residues" evidence="1">
    <location>
        <begin position="491"/>
        <end position="502"/>
    </location>
</feature>
<evidence type="ECO:0000313" key="5">
    <source>
        <dbReference type="Proteomes" id="UP000324091"/>
    </source>
</evidence>
<feature type="compositionally biased region" description="Pro residues" evidence="1">
    <location>
        <begin position="450"/>
        <end position="473"/>
    </location>
</feature>
<dbReference type="Proteomes" id="UP000324091">
    <property type="component" value="Chromosome 10"/>
</dbReference>
<keyword evidence="2" id="KW-0812">Transmembrane</keyword>
<accession>A0A5C6PKT4</accession>
<organism evidence="4 5">
    <name type="scientific">Takifugu flavidus</name>
    <name type="common">sansaifugu</name>
    <dbReference type="NCBI Taxonomy" id="433684"/>
    <lineage>
        <taxon>Eukaryota</taxon>
        <taxon>Metazoa</taxon>
        <taxon>Chordata</taxon>
        <taxon>Craniata</taxon>
        <taxon>Vertebrata</taxon>
        <taxon>Euteleostomi</taxon>
        <taxon>Actinopterygii</taxon>
        <taxon>Neopterygii</taxon>
        <taxon>Teleostei</taxon>
        <taxon>Neoteleostei</taxon>
        <taxon>Acanthomorphata</taxon>
        <taxon>Eupercaria</taxon>
        <taxon>Tetraodontiformes</taxon>
        <taxon>Tetradontoidea</taxon>
        <taxon>Tetraodontidae</taxon>
        <taxon>Takifugu</taxon>
    </lineage>
</organism>
<sequence length="566" mass="60339">MATGSAIVVLFIATALSAPVRDEFVTLFYGEDFHITLPSLQLEVTFRNTSAPRLGEVTLMRGGVVLSSRARVNAYQSHLVIDAVTEGDEGIYTIKNPDKPEDVRRKVLVVRDCSNEQNIKYGGDFRIMLTGVNSPITLEYRPIAVEANQTFRPALVLLTSTNMSREGYQGRISVSGGHVTLRAVTGADEGSYTVRDADGKIKIKLCLNVREHQNFVKLPNGEKLKIDLILNSSLIRLYYSPDRDPSPRLLLDKGALTSATYKLETLYVTIIALLGLLVFLLLVCLLSCLIKVKKRAKRAAALEKIAQNAGKENEGEAFRQVVKNITKLSEHSQAENTEKSQSTEVDIKGLEVSSKEVGVNNLETSDSGVGFNTALPLDTDTDAPDPISESAAVTISVAPETKSGPPSASASTPSAPPSTEIKLTPEKTRDQPEEAHLDVSKPADDKLSPVPSPEPKAAPSPADPKAAPSPSPEPLKAAPVPTAPTPESTLTPPPESPKPSTPEPITNGTPESGLDSKRSPDHLDATGSPALKSAPPKTPELELKVSGTGVEASKDGALAEESSATT</sequence>
<feature type="transmembrane region" description="Helical" evidence="2">
    <location>
        <begin position="266"/>
        <end position="290"/>
    </location>
</feature>
<proteinExistence type="predicted"/>
<gene>
    <name evidence="4" type="ORF">D4764_10G0000370</name>
</gene>
<feature type="signal peptide" evidence="3">
    <location>
        <begin position="1"/>
        <end position="17"/>
    </location>
</feature>
<feature type="compositionally biased region" description="Basic and acidic residues" evidence="1">
    <location>
        <begin position="423"/>
        <end position="447"/>
    </location>
</feature>
<reference evidence="4 5" key="1">
    <citation type="submission" date="2019-04" db="EMBL/GenBank/DDBJ databases">
        <title>Chromosome genome assembly for Takifugu flavidus.</title>
        <authorList>
            <person name="Xiao S."/>
        </authorList>
    </citation>
    <scope>NUCLEOTIDE SEQUENCE [LARGE SCALE GENOMIC DNA]</scope>
    <source>
        <strain evidence="4">HTHZ2018</strain>
        <tissue evidence="4">Muscle</tissue>
    </source>
</reference>
<protein>
    <submittedName>
        <fullName evidence="4">Uncharacterized protein</fullName>
    </submittedName>
</protein>
<name>A0A5C6PKT4_9TELE</name>
<keyword evidence="2" id="KW-1133">Transmembrane helix</keyword>
<evidence type="ECO:0000256" key="2">
    <source>
        <dbReference type="SAM" id="Phobius"/>
    </source>
</evidence>
<keyword evidence="5" id="KW-1185">Reference proteome</keyword>
<feature type="region of interest" description="Disordered" evidence="1">
    <location>
        <begin position="358"/>
        <end position="566"/>
    </location>
</feature>
<feature type="chain" id="PRO_5022964114" evidence="3">
    <location>
        <begin position="18"/>
        <end position="566"/>
    </location>
</feature>
<dbReference type="AlphaFoldDB" id="A0A5C6PKT4"/>
<comment type="caution">
    <text evidence="4">The sequence shown here is derived from an EMBL/GenBank/DDBJ whole genome shotgun (WGS) entry which is preliminary data.</text>
</comment>
<keyword evidence="3" id="KW-0732">Signal</keyword>
<feature type="compositionally biased region" description="Basic and acidic residues" evidence="1">
    <location>
        <begin position="514"/>
        <end position="524"/>
    </location>
</feature>
<evidence type="ECO:0000256" key="1">
    <source>
        <dbReference type="SAM" id="MobiDB-lite"/>
    </source>
</evidence>
<keyword evidence="2" id="KW-0472">Membrane</keyword>
<feature type="compositionally biased region" description="Low complexity" evidence="1">
    <location>
        <begin position="474"/>
        <end position="490"/>
    </location>
</feature>